<dbReference type="AlphaFoldDB" id="A0AAV3XTL0"/>
<gene>
    <name evidence="2" type="ORF">MiSe_94990</name>
</gene>
<organism evidence="2 3">
    <name type="scientific">Microseira wollei NIES-4236</name>
    <dbReference type="NCBI Taxonomy" id="2530354"/>
    <lineage>
        <taxon>Bacteria</taxon>
        <taxon>Bacillati</taxon>
        <taxon>Cyanobacteriota</taxon>
        <taxon>Cyanophyceae</taxon>
        <taxon>Oscillatoriophycideae</taxon>
        <taxon>Aerosakkonematales</taxon>
        <taxon>Aerosakkonemataceae</taxon>
        <taxon>Microseira</taxon>
    </lineage>
</organism>
<dbReference type="RefSeq" id="WP_226594973.1">
    <property type="nucleotide sequence ID" value="NZ_BLAY01000508.1"/>
</dbReference>
<comment type="caution">
    <text evidence="2">The sequence shown here is derived from an EMBL/GenBank/DDBJ whole genome shotgun (WGS) entry which is preliminary data.</text>
</comment>
<name>A0AAV3XTL0_9CYAN</name>
<keyword evidence="3" id="KW-1185">Reference proteome</keyword>
<reference evidence="2" key="1">
    <citation type="submission" date="2019-10" db="EMBL/GenBank/DDBJ databases">
        <title>Draft genome sequece of Microseira wollei NIES-4236.</title>
        <authorList>
            <person name="Yamaguchi H."/>
            <person name="Suzuki S."/>
            <person name="Kawachi M."/>
        </authorList>
    </citation>
    <scope>NUCLEOTIDE SEQUENCE</scope>
    <source>
        <strain evidence="2">NIES-4236</strain>
    </source>
</reference>
<evidence type="ECO:0000313" key="3">
    <source>
        <dbReference type="Proteomes" id="UP001050975"/>
    </source>
</evidence>
<dbReference type="Proteomes" id="UP001050975">
    <property type="component" value="Unassembled WGS sequence"/>
</dbReference>
<sequence length="82" mass="8687">MIYSKFEAQRAVNFHLNLRQPAPLSHCHQLHLVAIPGGKLSLVPFPAVAIRVELCDRIGESGKGRGGLGGQRGWGSKGDGGA</sequence>
<feature type="compositionally biased region" description="Gly residues" evidence="1">
    <location>
        <begin position="64"/>
        <end position="82"/>
    </location>
</feature>
<accession>A0AAV3XTL0</accession>
<proteinExistence type="predicted"/>
<feature type="region of interest" description="Disordered" evidence="1">
    <location>
        <begin position="59"/>
        <end position="82"/>
    </location>
</feature>
<dbReference type="EMBL" id="BLAY01000508">
    <property type="protein sequence ID" value="GET44666.1"/>
    <property type="molecule type" value="Genomic_DNA"/>
</dbReference>
<evidence type="ECO:0000256" key="1">
    <source>
        <dbReference type="SAM" id="MobiDB-lite"/>
    </source>
</evidence>
<protein>
    <submittedName>
        <fullName evidence="2">Uncharacterized protein</fullName>
    </submittedName>
</protein>
<evidence type="ECO:0000313" key="2">
    <source>
        <dbReference type="EMBL" id="GET44666.1"/>
    </source>
</evidence>